<dbReference type="EMBL" id="JANPWB010000011">
    <property type="protein sequence ID" value="KAJ1132139.1"/>
    <property type="molecule type" value="Genomic_DNA"/>
</dbReference>
<gene>
    <name evidence="1" type="ORF">NDU88_010467</name>
</gene>
<sequence length="78" mass="8644">MGGPDPTTPNELLRGPLLLLPSSWGARWRQWLEVGAARADGLISPFLDKIKVLAFERPQYTACPRLDSATGHEESQTR</sequence>
<reference evidence="1" key="1">
    <citation type="journal article" date="2022" name="bioRxiv">
        <title>Sequencing and chromosome-scale assembly of the giantPleurodeles waltlgenome.</title>
        <authorList>
            <person name="Brown T."/>
            <person name="Elewa A."/>
            <person name="Iarovenko S."/>
            <person name="Subramanian E."/>
            <person name="Araus A.J."/>
            <person name="Petzold A."/>
            <person name="Susuki M."/>
            <person name="Suzuki K.-i.T."/>
            <person name="Hayashi T."/>
            <person name="Toyoda A."/>
            <person name="Oliveira C."/>
            <person name="Osipova E."/>
            <person name="Leigh N.D."/>
            <person name="Simon A."/>
            <person name="Yun M.H."/>
        </authorList>
    </citation>
    <scope>NUCLEOTIDE SEQUENCE</scope>
    <source>
        <strain evidence="1">20211129_DDA</strain>
        <tissue evidence="1">Liver</tissue>
    </source>
</reference>
<organism evidence="1 2">
    <name type="scientific">Pleurodeles waltl</name>
    <name type="common">Iberian ribbed newt</name>
    <dbReference type="NCBI Taxonomy" id="8319"/>
    <lineage>
        <taxon>Eukaryota</taxon>
        <taxon>Metazoa</taxon>
        <taxon>Chordata</taxon>
        <taxon>Craniata</taxon>
        <taxon>Vertebrata</taxon>
        <taxon>Euteleostomi</taxon>
        <taxon>Amphibia</taxon>
        <taxon>Batrachia</taxon>
        <taxon>Caudata</taxon>
        <taxon>Salamandroidea</taxon>
        <taxon>Salamandridae</taxon>
        <taxon>Pleurodelinae</taxon>
        <taxon>Pleurodeles</taxon>
    </lineage>
</organism>
<accession>A0AAV7PYZ1</accession>
<comment type="caution">
    <text evidence="1">The sequence shown here is derived from an EMBL/GenBank/DDBJ whole genome shotgun (WGS) entry which is preliminary data.</text>
</comment>
<keyword evidence="2" id="KW-1185">Reference proteome</keyword>
<proteinExistence type="predicted"/>
<name>A0AAV7PYZ1_PLEWA</name>
<protein>
    <submittedName>
        <fullName evidence="1">Uncharacterized protein</fullName>
    </submittedName>
</protein>
<evidence type="ECO:0000313" key="2">
    <source>
        <dbReference type="Proteomes" id="UP001066276"/>
    </source>
</evidence>
<evidence type="ECO:0000313" key="1">
    <source>
        <dbReference type="EMBL" id="KAJ1132139.1"/>
    </source>
</evidence>
<dbReference type="Proteomes" id="UP001066276">
    <property type="component" value="Chromosome 7"/>
</dbReference>
<dbReference type="AlphaFoldDB" id="A0AAV7PYZ1"/>